<comment type="caution">
    <text evidence="1">The sequence shown here is derived from an EMBL/GenBank/DDBJ whole genome shotgun (WGS) entry which is preliminary data.</text>
</comment>
<reference evidence="1" key="1">
    <citation type="submission" date="2019-08" db="EMBL/GenBank/DDBJ databases">
        <authorList>
            <person name="Kucharzyk K."/>
            <person name="Murdoch R.W."/>
            <person name="Higgins S."/>
            <person name="Loffler F."/>
        </authorList>
    </citation>
    <scope>NUCLEOTIDE SEQUENCE</scope>
</reference>
<accession>A0A645GJB8</accession>
<proteinExistence type="predicted"/>
<name>A0A645GJB8_9ZZZZ</name>
<evidence type="ECO:0000313" key="1">
    <source>
        <dbReference type="EMBL" id="MPN26336.1"/>
    </source>
</evidence>
<sequence>MGVAVNQFFADTVRHVVHGEAALLSLQLGVKHHLQQHVAQLLAQGRRVAPVDGLRSLAALLQKVSPEGSMILLTVPGTAAGRAKQLHDPKKVLISVSGLTLKIYHIFSAFAR</sequence>
<dbReference type="EMBL" id="VSSQ01075817">
    <property type="protein sequence ID" value="MPN26336.1"/>
    <property type="molecule type" value="Genomic_DNA"/>
</dbReference>
<gene>
    <name evidence="1" type="ORF">SDC9_173760</name>
</gene>
<protein>
    <submittedName>
        <fullName evidence="1">Uncharacterized protein</fullName>
    </submittedName>
</protein>
<organism evidence="1">
    <name type="scientific">bioreactor metagenome</name>
    <dbReference type="NCBI Taxonomy" id="1076179"/>
    <lineage>
        <taxon>unclassified sequences</taxon>
        <taxon>metagenomes</taxon>
        <taxon>ecological metagenomes</taxon>
    </lineage>
</organism>
<dbReference type="AlphaFoldDB" id="A0A645GJB8"/>